<gene>
    <name evidence="1" type="ORF">LSAA_6877</name>
</gene>
<dbReference type="AlphaFoldDB" id="A0A7R8CNA7"/>
<reference evidence="1" key="1">
    <citation type="submission" date="2021-02" db="EMBL/GenBank/DDBJ databases">
        <authorList>
            <person name="Bekaert M."/>
        </authorList>
    </citation>
    <scope>NUCLEOTIDE SEQUENCE</scope>
    <source>
        <strain evidence="1">IoA-00</strain>
    </source>
</reference>
<dbReference type="EMBL" id="HG994581">
    <property type="protein sequence ID" value="CAF2871404.1"/>
    <property type="molecule type" value="Genomic_DNA"/>
</dbReference>
<accession>A0A7R8CNA7</accession>
<organism evidence="1 2">
    <name type="scientific">Lepeophtheirus salmonis</name>
    <name type="common">Salmon louse</name>
    <name type="synonym">Caligus salmonis</name>
    <dbReference type="NCBI Taxonomy" id="72036"/>
    <lineage>
        <taxon>Eukaryota</taxon>
        <taxon>Metazoa</taxon>
        <taxon>Ecdysozoa</taxon>
        <taxon>Arthropoda</taxon>
        <taxon>Crustacea</taxon>
        <taxon>Multicrustacea</taxon>
        <taxon>Hexanauplia</taxon>
        <taxon>Copepoda</taxon>
        <taxon>Siphonostomatoida</taxon>
        <taxon>Caligidae</taxon>
        <taxon>Lepeophtheirus</taxon>
    </lineage>
</organism>
<evidence type="ECO:0000313" key="1">
    <source>
        <dbReference type="EMBL" id="CAF2871404.1"/>
    </source>
</evidence>
<dbReference type="OrthoDB" id="10413688at2759"/>
<proteinExistence type="predicted"/>
<evidence type="ECO:0000313" key="2">
    <source>
        <dbReference type="Proteomes" id="UP000675881"/>
    </source>
</evidence>
<dbReference type="OMA" id="NEKWNTH"/>
<protein>
    <submittedName>
        <fullName evidence="1">(salmon louse) hypothetical protein</fullName>
    </submittedName>
</protein>
<name>A0A7R8CNA7_LEPSM</name>
<dbReference type="Proteomes" id="UP000675881">
    <property type="component" value="Chromosome 2"/>
</dbReference>
<sequence>MDDLGAGDCTTDGTCEEDAAGDGNSGIEGLKPSDASLLDETTMAIQQFSVVIGVALIFCLLFFVMVAIDKALDFIGEMCTKCCGRKNRQNEVDPAELVGSFKRYKN</sequence>
<keyword evidence="2" id="KW-1185">Reference proteome</keyword>